<sequence>MPVRYEHGFSMFEVIVTILIVTISVMFIFTLFSSSLDLDQTNKQRQQAIMLAEKTIARCQENYTSRINNPLAVDAATYTSLCGGQTMMDTSQPTPYTISVHIDTPADGLDTSGETAADQIILLQVDVSWPSSKGTRTITRSAYASLR</sequence>
<dbReference type="KEGG" id="asoc:CB4_02256"/>
<dbReference type="AlphaFoldDB" id="A0A0U5B0G9"/>
<reference evidence="1 2" key="1">
    <citation type="submission" date="2015-12" db="EMBL/GenBank/DDBJ databases">
        <title>Genome sequence of Aneurinibacillus soli.</title>
        <authorList>
            <person name="Lee J.S."/>
            <person name="Lee K.C."/>
            <person name="Kim K.K."/>
            <person name="Lee B.W."/>
        </authorList>
    </citation>
    <scope>NUCLEOTIDE SEQUENCE [LARGE SCALE GENOMIC DNA]</scope>
    <source>
        <strain evidence="1 2">CB4</strain>
    </source>
</reference>
<organism evidence="1 2">
    <name type="scientific">Aneurinibacillus soli</name>
    <dbReference type="NCBI Taxonomy" id="1500254"/>
    <lineage>
        <taxon>Bacteria</taxon>
        <taxon>Bacillati</taxon>
        <taxon>Bacillota</taxon>
        <taxon>Bacilli</taxon>
        <taxon>Bacillales</taxon>
        <taxon>Paenibacillaceae</taxon>
        <taxon>Aneurinibacillus group</taxon>
        <taxon>Aneurinibacillus</taxon>
    </lineage>
</organism>
<dbReference type="RefSeq" id="WP_096465868.1">
    <property type="nucleotide sequence ID" value="NZ_AP017312.1"/>
</dbReference>
<proteinExistence type="predicted"/>
<keyword evidence="2" id="KW-1185">Reference proteome</keyword>
<protein>
    <submittedName>
        <fullName evidence="1">Uncharacterized protein</fullName>
    </submittedName>
</protein>
<name>A0A0U5B0G9_9BACL</name>
<evidence type="ECO:0000313" key="2">
    <source>
        <dbReference type="Proteomes" id="UP000217696"/>
    </source>
</evidence>
<dbReference type="Proteomes" id="UP000217696">
    <property type="component" value="Chromosome"/>
</dbReference>
<gene>
    <name evidence="1" type="ORF">CB4_02256</name>
</gene>
<dbReference type="EMBL" id="AP017312">
    <property type="protein sequence ID" value="BAU28082.1"/>
    <property type="molecule type" value="Genomic_DNA"/>
</dbReference>
<evidence type="ECO:0000313" key="1">
    <source>
        <dbReference type="EMBL" id="BAU28082.1"/>
    </source>
</evidence>
<accession>A0A0U5B0G9</accession>